<dbReference type="PROSITE" id="PS51186">
    <property type="entry name" value="GNAT"/>
    <property type="match status" value="1"/>
</dbReference>
<keyword evidence="1 4" id="KW-0808">Transferase</keyword>
<dbReference type="SUPFAM" id="SSF55729">
    <property type="entry name" value="Acyl-CoA N-acyltransferases (Nat)"/>
    <property type="match status" value="1"/>
</dbReference>
<dbReference type="Proteomes" id="UP000245423">
    <property type="component" value="Chromosome 1"/>
</dbReference>
<dbReference type="RefSeq" id="WP_109840687.1">
    <property type="nucleotide sequence ID" value="NZ_LT669839.1"/>
</dbReference>
<dbReference type="InterPro" id="IPR050680">
    <property type="entry name" value="YpeA/RimI_acetyltransf"/>
</dbReference>
<sequence length="255" mass="29857">MKFKEIYERGYSYKESFFYGDMLEDSKLYEFPEGVFLLGKTSEDMELLWGVNNLEDLRSSIEKIKKENPDIKFIFRYGNSLNEVIEKEKIINQWGYKGKEIYVGYSCTLDNITCQEDSSSIEYLKREDINEFLIFDRYLFDSLNITKNQLTTRLDDDHHIILVYKKNKKIIGSIIIELYGRNNINCFIRNVGVSEVERGKGFGKRLILSGLKEAKKKGALKAMLWVGYDNIIARNLYEKIGFVLDESEAEVIFQV</sequence>
<dbReference type="Gene3D" id="3.40.630.30">
    <property type="match status" value="1"/>
</dbReference>
<dbReference type="GO" id="GO:0016747">
    <property type="term" value="F:acyltransferase activity, transferring groups other than amino-acyl groups"/>
    <property type="evidence" value="ECO:0007669"/>
    <property type="project" value="InterPro"/>
</dbReference>
<dbReference type="OrthoDB" id="5419426at2"/>
<dbReference type="EMBL" id="LT669839">
    <property type="protein sequence ID" value="SHD77995.1"/>
    <property type="molecule type" value="Genomic_DNA"/>
</dbReference>
<evidence type="ECO:0000313" key="4">
    <source>
        <dbReference type="EMBL" id="SHD77995.1"/>
    </source>
</evidence>
<dbReference type="CDD" id="cd04301">
    <property type="entry name" value="NAT_SF"/>
    <property type="match status" value="1"/>
</dbReference>
<evidence type="ECO:0000256" key="2">
    <source>
        <dbReference type="ARBA" id="ARBA00023315"/>
    </source>
</evidence>
<evidence type="ECO:0000256" key="1">
    <source>
        <dbReference type="ARBA" id="ARBA00022679"/>
    </source>
</evidence>
<proteinExistence type="predicted"/>
<dbReference type="InterPro" id="IPR000182">
    <property type="entry name" value="GNAT_dom"/>
</dbReference>
<organism evidence="4 5">
    <name type="scientific">[Clostridium] ultunense Esp</name>
    <dbReference type="NCBI Taxonomy" id="1288971"/>
    <lineage>
        <taxon>Bacteria</taxon>
        <taxon>Bacillati</taxon>
        <taxon>Bacillota</taxon>
        <taxon>Tissierellia</taxon>
        <taxon>Tissierellales</taxon>
        <taxon>Tepidimicrobiaceae</taxon>
        <taxon>Schnuerera</taxon>
    </lineage>
</organism>
<evidence type="ECO:0000313" key="5">
    <source>
        <dbReference type="Proteomes" id="UP000245423"/>
    </source>
</evidence>
<protein>
    <submittedName>
        <fullName evidence="4">GCN5-related N-acetyltransferase</fullName>
    </submittedName>
</protein>
<evidence type="ECO:0000259" key="3">
    <source>
        <dbReference type="PROSITE" id="PS51186"/>
    </source>
</evidence>
<dbReference type="AlphaFoldDB" id="A0A1M4PR69"/>
<dbReference type="PANTHER" id="PTHR43420:SF52">
    <property type="entry name" value="N-ACETYLTRANSFERASE YODP"/>
    <property type="match status" value="1"/>
</dbReference>
<name>A0A1M4PR69_9FIRM</name>
<dbReference type="InterPro" id="IPR016181">
    <property type="entry name" value="Acyl_CoA_acyltransferase"/>
</dbReference>
<accession>A0A1M4PR69</accession>
<dbReference type="Pfam" id="PF00583">
    <property type="entry name" value="Acetyltransf_1"/>
    <property type="match status" value="1"/>
</dbReference>
<feature type="domain" description="N-acetyltransferase" evidence="3">
    <location>
        <begin position="119"/>
        <end position="255"/>
    </location>
</feature>
<keyword evidence="2" id="KW-0012">Acyltransferase</keyword>
<reference evidence="4 5" key="1">
    <citation type="submission" date="2016-11" db="EMBL/GenBank/DDBJ databases">
        <authorList>
            <person name="Manzoor S."/>
        </authorList>
    </citation>
    <scope>NUCLEOTIDE SEQUENCE [LARGE SCALE GENOMIC DNA]</scope>
    <source>
        <strain evidence="4">Clostridium ultunense strain Esp</strain>
    </source>
</reference>
<gene>
    <name evidence="4" type="ORF">CUESP1_2653</name>
</gene>
<keyword evidence="5" id="KW-1185">Reference proteome</keyword>
<dbReference type="PANTHER" id="PTHR43420">
    <property type="entry name" value="ACETYLTRANSFERASE"/>
    <property type="match status" value="1"/>
</dbReference>